<reference evidence="2" key="1">
    <citation type="journal article" date="2023" name="Microbiol Resour">
        <title>Genome Sequences of Rhodoplanes serenus and Two Thermotolerant Strains, Rhodoplanes tepidamans and 'Rhodoplanes cryptolactis,' Further Refine the Genus.</title>
        <authorList>
            <person name="Rayyan A.A."/>
            <person name="Kyndt J.A."/>
        </authorList>
    </citation>
    <scope>NUCLEOTIDE SEQUENCE</scope>
    <source>
        <strain evidence="2">DSM 9987</strain>
    </source>
</reference>
<dbReference type="EMBL" id="JAQQLI010000005">
    <property type="protein sequence ID" value="MDC7785164.1"/>
    <property type="molecule type" value="Genomic_DNA"/>
</dbReference>
<evidence type="ECO:0000313" key="3">
    <source>
        <dbReference type="Proteomes" id="UP001165652"/>
    </source>
</evidence>
<dbReference type="InterPro" id="IPR018720">
    <property type="entry name" value="DUF2249"/>
</dbReference>
<dbReference type="RefSeq" id="WP_272776009.1">
    <property type="nucleotide sequence ID" value="NZ_JAQQLI010000005.1"/>
</dbReference>
<name>A0ABT5J795_RHOTP</name>
<keyword evidence="3" id="KW-1185">Reference proteome</keyword>
<organism evidence="2 3">
    <name type="scientific">Rhodoplanes tepidamans</name>
    <name type="common">Rhodoplanes cryptolactis</name>
    <dbReference type="NCBI Taxonomy" id="200616"/>
    <lineage>
        <taxon>Bacteria</taxon>
        <taxon>Pseudomonadati</taxon>
        <taxon>Pseudomonadota</taxon>
        <taxon>Alphaproteobacteria</taxon>
        <taxon>Hyphomicrobiales</taxon>
        <taxon>Nitrobacteraceae</taxon>
        <taxon>Rhodoplanes</taxon>
    </lineage>
</organism>
<dbReference type="Pfam" id="PF10006">
    <property type="entry name" value="DUF2249"/>
    <property type="match status" value="1"/>
</dbReference>
<dbReference type="Proteomes" id="UP001165652">
    <property type="component" value="Unassembled WGS sequence"/>
</dbReference>
<comment type="caution">
    <text evidence="2">The sequence shown here is derived from an EMBL/GenBank/DDBJ whole genome shotgun (WGS) entry which is preliminary data.</text>
</comment>
<proteinExistence type="predicted"/>
<protein>
    <submittedName>
        <fullName evidence="2">DUF2249 domain-containing protein</fullName>
    </submittedName>
</protein>
<feature type="domain" description="DUF2249" evidence="1">
    <location>
        <begin position="15"/>
        <end position="83"/>
    </location>
</feature>
<evidence type="ECO:0000259" key="1">
    <source>
        <dbReference type="Pfam" id="PF10006"/>
    </source>
</evidence>
<evidence type="ECO:0000313" key="2">
    <source>
        <dbReference type="EMBL" id="MDC7785164.1"/>
    </source>
</evidence>
<gene>
    <name evidence="2" type="ORF">PQJ73_05670</name>
</gene>
<accession>A0ABT5J795</accession>
<reference evidence="2" key="2">
    <citation type="submission" date="2023-02" db="EMBL/GenBank/DDBJ databases">
        <authorList>
            <person name="Rayyan A."/>
            <person name="Meyer T."/>
            <person name="Kyndt J.A."/>
        </authorList>
    </citation>
    <scope>NUCLEOTIDE SEQUENCE</scope>
    <source>
        <strain evidence="2">DSM 9987</strain>
    </source>
</reference>
<sequence>MSTDTATTTSDDILIDVRALPHGSCRSVIFRAIADLPDGTNLVVAAPHDPAPLREYLAIAHPDAFGWDYLEEGPDVWRVRIRRVAA</sequence>